<dbReference type="EMBL" id="JBHILJ010000001">
    <property type="protein sequence ID" value="MFB5735607.1"/>
    <property type="molecule type" value="Genomic_DNA"/>
</dbReference>
<gene>
    <name evidence="4 8" type="primary">rplQ</name>
    <name evidence="7" type="ORF">ACE5IX_03760</name>
    <name evidence="8" type="ORF">CH371_05585</name>
</gene>
<evidence type="ECO:0000313" key="10">
    <source>
        <dbReference type="Proteomes" id="UP001580391"/>
    </source>
</evidence>
<dbReference type="Pfam" id="PF01196">
    <property type="entry name" value="Ribosomal_L17"/>
    <property type="match status" value="1"/>
</dbReference>
<organism evidence="8 9">
    <name type="scientific">Leptospira wolffii</name>
    <dbReference type="NCBI Taxonomy" id="409998"/>
    <lineage>
        <taxon>Bacteria</taxon>
        <taxon>Pseudomonadati</taxon>
        <taxon>Spirochaetota</taxon>
        <taxon>Spirochaetia</taxon>
        <taxon>Leptospirales</taxon>
        <taxon>Leptospiraceae</taxon>
        <taxon>Leptospira</taxon>
    </lineage>
</organism>
<feature type="compositionally biased region" description="Basic residues" evidence="6">
    <location>
        <begin position="183"/>
        <end position="197"/>
    </location>
</feature>
<dbReference type="Gene3D" id="3.90.1030.10">
    <property type="entry name" value="Ribosomal protein L17"/>
    <property type="match status" value="1"/>
</dbReference>
<dbReference type="AlphaFoldDB" id="A0A2M9ZGD8"/>
<dbReference type="SUPFAM" id="SSF64263">
    <property type="entry name" value="Prokaryotic ribosomal protein L17"/>
    <property type="match status" value="1"/>
</dbReference>
<dbReference type="InterPro" id="IPR047859">
    <property type="entry name" value="Ribosomal_bL17_CS"/>
</dbReference>
<dbReference type="PANTHER" id="PTHR14413">
    <property type="entry name" value="RIBOSOMAL PROTEIN L17"/>
    <property type="match status" value="1"/>
</dbReference>
<dbReference type="HAMAP" id="MF_01368">
    <property type="entry name" value="Ribosomal_bL17"/>
    <property type="match status" value="1"/>
</dbReference>
<dbReference type="GO" id="GO:0003735">
    <property type="term" value="F:structural constituent of ribosome"/>
    <property type="evidence" value="ECO:0007669"/>
    <property type="project" value="InterPro"/>
</dbReference>
<evidence type="ECO:0000256" key="5">
    <source>
        <dbReference type="RuleBase" id="RU000660"/>
    </source>
</evidence>
<dbReference type="Proteomes" id="UP001580391">
    <property type="component" value="Unassembled WGS sequence"/>
</dbReference>
<dbReference type="InterPro" id="IPR000456">
    <property type="entry name" value="Ribosomal_bL17"/>
</dbReference>
<dbReference type="Proteomes" id="UP000231912">
    <property type="component" value="Unassembled WGS sequence"/>
</dbReference>
<evidence type="ECO:0000313" key="9">
    <source>
        <dbReference type="Proteomes" id="UP000231912"/>
    </source>
</evidence>
<accession>A0A2M9ZGD8</accession>
<feature type="region of interest" description="Disordered" evidence="6">
    <location>
        <begin position="138"/>
        <end position="197"/>
    </location>
</feature>
<dbReference type="InterPro" id="IPR036373">
    <property type="entry name" value="Ribosomal_bL17_sf"/>
</dbReference>
<dbReference type="EMBL" id="NPDT01000001">
    <property type="protein sequence ID" value="PJZ67492.1"/>
    <property type="molecule type" value="Genomic_DNA"/>
</dbReference>
<evidence type="ECO:0000256" key="3">
    <source>
        <dbReference type="ARBA" id="ARBA00023274"/>
    </source>
</evidence>
<evidence type="ECO:0000313" key="7">
    <source>
        <dbReference type="EMBL" id="MFB5735607.1"/>
    </source>
</evidence>
<dbReference type="PROSITE" id="PS01167">
    <property type="entry name" value="RIBOSOMAL_L17"/>
    <property type="match status" value="1"/>
</dbReference>
<proteinExistence type="inferred from homology"/>
<feature type="compositionally biased region" description="Basic and acidic residues" evidence="6">
    <location>
        <begin position="157"/>
        <end position="170"/>
    </location>
</feature>
<evidence type="ECO:0000256" key="1">
    <source>
        <dbReference type="ARBA" id="ARBA00008777"/>
    </source>
</evidence>
<feature type="compositionally biased region" description="Basic and acidic residues" evidence="6">
    <location>
        <begin position="138"/>
        <end position="149"/>
    </location>
</feature>
<protein>
    <recommendedName>
        <fullName evidence="4">Large ribosomal subunit protein bL17</fullName>
    </recommendedName>
</protein>
<reference evidence="7 10" key="2">
    <citation type="submission" date="2024-09" db="EMBL/GenBank/DDBJ databases">
        <title>Taxonomic and Genotyping Characterization of Leptospira Strains isolated from Multiple Sources in Colombia highlights the importance of intermediate species.</title>
        <authorList>
            <person name="Torres Higuera L."/>
            <person name="Rojas Tapias D."/>
            <person name="Jimenez Velasquez S."/>
            <person name="Renjifo Ibanez C."/>
        </authorList>
    </citation>
    <scope>NUCLEOTIDE SEQUENCE [LARGE SCALE GENOMIC DNA]</scope>
    <source>
        <strain evidence="7 10">Lep080</strain>
    </source>
</reference>
<keyword evidence="2 4" id="KW-0689">Ribosomal protein</keyword>
<comment type="similarity">
    <text evidence="1 4 5">Belongs to the bacterial ribosomal protein bL17 family.</text>
</comment>
<comment type="caution">
    <text evidence="8">The sequence shown here is derived from an EMBL/GenBank/DDBJ whole genome shotgun (WGS) entry which is preliminary data.</text>
</comment>
<comment type="subunit">
    <text evidence="4">Part of the 50S ribosomal subunit. Contacts protein L32.</text>
</comment>
<keyword evidence="10" id="KW-1185">Reference proteome</keyword>
<dbReference type="NCBIfam" id="TIGR00059">
    <property type="entry name" value="L17"/>
    <property type="match status" value="1"/>
</dbReference>
<evidence type="ECO:0000256" key="4">
    <source>
        <dbReference type="HAMAP-Rule" id="MF_01368"/>
    </source>
</evidence>
<name>A0A2M9ZGD8_9LEPT</name>
<evidence type="ECO:0000256" key="6">
    <source>
        <dbReference type="SAM" id="MobiDB-lite"/>
    </source>
</evidence>
<evidence type="ECO:0000256" key="2">
    <source>
        <dbReference type="ARBA" id="ARBA00022980"/>
    </source>
</evidence>
<sequence>MNKRNKVKHLNREKGHRDALINNMITSLFKYERIESTQAKLKVVRSHAEKIITRAKRNLAADIAPAVALHNKREVLKRVKDRNIVTKLFEDIAVRYASTNGGYTRLLKLVNRPSDNSEVGILELTARKDRPALLQEIRDKREAVSDAKKAKAAAPAPEKKEKAPKKEAAPKPKKKPAAAPSKVVKKKAPAKAKPKKK</sequence>
<dbReference type="GO" id="GO:0006412">
    <property type="term" value="P:translation"/>
    <property type="evidence" value="ECO:0007669"/>
    <property type="project" value="UniProtKB-UniRule"/>
</dbReference>
<reference evidence="8 9" key="1">
    <citation type="submission" date="2017-07" db="EMBL/GenBank/DDBJ databases">
        <title>Leptospira spp. isolated from tropical soils.</title>
        <authorList>
            <person name="Thibeaux R."/>
            <person name="Iraola G."/>
            <person name="Ferres I."/>
            <person name="Bierque E."/>
            <person name="Girault D."/>
            <person name="Soupe-Gilbert M.-E."/>
            <person name="Picardeau M."/>
            <person name="Goarant C."/>
        </authorList>
    </citation>
    <scope>NUCLEOTIDE SEQUENCE [LARGE SCALE GENOMIC DNA]</scope>
    <source>
        <strain evidence="8 9">FH2-C-A2</strain>
    </source>
</reference>
<dbReference type="GO" id="GO:0022625">
    <property type="term" value="C:cytosolic large ribosomal subunit"/>
    <property type="evidence" value="ECO:0007669"/>
    <property type="project" value="TreeGrafter"/>
</dbReference>
<dbReference type="PANTHER" id="PTHR14413:SF16">
    <property type="entry name" value="LARGE RIBOSOMAL SUBUNIT PROTEIN BL17M"/>
    <property type="match status" value="1"/>
</dbReference>
<dbReference type="RefSeq" id="WP_100757955.1">
    <property type="nucleotide sequence ID" value="NZ_JBHILI010000001.1"/>
</dbReference>
<evidence type="ECO:0000313" key="8">
    <source>
        <dbReference type="EMBL" id="PJZ67492.1"/>
    </source>
</evidence>
<keyword evidence="3 4" id="KW-0687">Ribonucleoprotein</keyword>